<accession>A0A2U8E2L4</accession>
<dbReference type="PANTHER" id="PTHR34071:SF2">
    <property type="entry name" value="FLAVIN-NUCLEOTIDE-BINDING PROTEIN"/>
    <property type="match status" value="1"/>
</dbReference>
<keyword evidence="2" id="KW-1185">Reference proteome</keyword>
<reference evidence="1 2" key="1">
    <citation type="journal article" date="2018" name="Syst. Appl. Microbiol.">
        <title>Ereboglobus luteus gen. nov. sp. nov. from cockroach guts, and new insights into the oxygen relationship of the genera Opitutus and Didymococcus (Verrucomicrobia: Opitutaceae).</title>
        <authorList>
            <person name="Tegtmeier D."/>
            <person name="Belitz A."/>
            <person name="Radek R."/>
            <person name="Heimerl T."/>
            <person name="Brune A."/>
        </authorList>
    </citation>
    <scope>NUCLEOTIDE SEQUENCE [LARGE SCALE GENOMIC DNA]</scope>
    <source>
        <strain evidence="1 2">Ho45</strain>
    </source>
</reference>
<name>A0A2U8E2L4_9BACT</name>
<sequence>MQARPEVRRQDRLLDEAGQERLLDTGEYGFLAMNTGQGGYGIPINFVREKTGDGADRIYFHCAPEGRKLDALAADNRASFCVVGATQVVPDKFTTAYESVIVSGRIASNLDADERRAALRLLVKKYCPGLIEKGEKYMEASFHRTHILRLDIEHRTGKTKRVMPRA</sequence>
<dbReference type="PANTHER" id="PTHR34071">
    <property type="entry name" value="5-NITROIMIDAZOLE ANTIBIOTICS RESISTANCE PROTEIN, NIMA-FAMILY-RELATED PROTEIN-RELATED"/>
    <property type="match status" value="1"/>
</dbReference>
<protein>
    <submittedName>
        <fullName evidence="1">5-nitroimidazole antibiotic resistance protein</fullName>
    </submittedName>
</protein>
<dbReference type="Gene3D" id="2.30.110.10">
    <property type="entry name" value="Electron Transport, Fmn-binding Protein, Chain A"/>
    <property type="match status" value="1"/>
</dbReference>
<evidence type="ECO:0000313" key="1">
    <source>
        <dbReference type="EMBL" id="AWI09118.1"/>
    </source>
</evidence>
<dbReference type="InterPro" id="IPR024747">
    <property type="entry name" value="Pyridox_Oxase-rel"/>
</dbReference>
<organism evidence="1 2">
    <name type="scientific">Ereboglobus luteus</name>
    <dbReference type="NCBI Taxonomy" id="1796921"/>
    <lineage>
        <taxon>Bacteria</taxon>
        <taxon>Pseudomonadati</taxon>
        <taxon>Verrucomicrobiota</taxon>
        <taxon>Opitutia</taxon>
        <taxon>Opitutales</taxon>
        <taxon>Opitutaceae</taxon>
        <taxon>Ereboglobus</taxon>
    </lineage>
</organism>
<gene>
    <name evidence="1" type="ORF">CKA38_07595</name>
</gene>
<proteinExistence type="predicted"/>
<dbReference type="KEGG" id="elut:CKA38_07595"/>
<evidence type="ECO:0000313" key="2">
    <source>
        <dbReference type="Proteomes" id="UP000244896"/>
    </source>
</evidence>
<dbReference type="OrthoDB" id="9794935at2"/>
<dbReference type="EMBL" id="CP023004">
    <property type="protein sequence ID" value="AWI09118.1"/>
    <property type="molecule type" value="Genomic_DNA"/>
</dbReference>
<dbReference type="InterPro" id="IPR012349">
    <property type="entry name" value="Split_barrel_FMN-bd"/>
</dbReference>
<dbReference type="RefSeq" id="WP_108824932.1">
    <property type="nucleotide sequence ID" value="NZ_CP023004.1"/>
</dbReference>
<dbReference type="Pfam" id="PF12900">
    <property type="entry name" value="Pyridox_ox_2"/>
    <property type="match status" value="1"/>
</dbReference>
<dbReference type="SUPFAM" id="SSF50475">
    <property type="entry name" value="FMN-binding split barrel"/>
    <property type="match status" value="1"/>
</dbReference>
<dbReference type="Proteomes" id="UP000244896">
    <property type="component" value="Chromosome"/>
</dbReference>
<dbReference type="AlphaFoldDB" id="A0A2U8E2L4"/>